<protein>
    <submittedName>
        <fullName evidence="2">Uncharacterized protein</fullName>
    </submittedName>
</protein>
<evidence type="ECO:0000256" key="1">
    <source>
        <dbReference type="SAM" id="SignalP"/>
    </source>
</evidence>
<evidence type="ECO:0000313" key="2">
    <source>
        <dbReference type="EMBL" id="KAB8206762.1"/>
    </source>
</evidence>
<keyword evidence="1" id="KW-0732">Signal</keyword>
<feature type="signal peptide" evidence="1">
    <location>
        <begin position="1"/>
        <end position="25"/>
    </location>
</feature>
<reference evidence="2 3" key="1">
    <citation type="submission" date="2019-04" db="EMBL/GenBank/DDBJ databases">
        <title>Fungal friends and foes A comparative genomics study of 23 Aspergillus species from section Flavi.</title>
        <authorList>
            <consortium name="DOE Joint Genome Institute"/>
            <person name="Kjaerbolling I."/>
            <person name="Vesth T.C."/>
            <person name="Frisvad J.C."/>
            <person name="Nybo J.L."/>
            <person name="Theobald S."/>
            <person name="Kildgaard S."/>
            <person name="Petersen T.I."/>
            <person name="Kuo A."/>
            <person name="Sato A."/>
            <person name="Lyhne E.K."/>
            <person name="Kogle M.E."/>
            <person name="Wiebenga A."/>
            <person name="Kun R.S."/>
            <person name="Lubbers R.J."/>
            <person name="Makela M.R."/>
            <person name="Barry K."/>
            <person name="Chovatia M."/>
            <person name="Clum A."/>
            <person name="Daum C."/>
            <person name="Haridas S."/>
            <person name="He G."/>
            <person name="LaButti K."/>
            <person name="Lipzen A."/>
            <person name="Mondo S."/>
            <person name="Pangilinan J."/>
            <person name="Riley R."/>
            <person name="Salamov A."/>
            <person name="Simmons B.A."/>
            <person name="Magnuson J.K."/>
            <person name="Henrissat B."/>
            <person name="Mortensen U.H."/>
            <person name="Larsen T.O."/>
            <person name="De vries R.P."/>
            <person name="Grigoriev I.V."/>
            <person name="Machida M."/>
            <person name="Baker S.E."/>
            <person name="Andersen M.R."/>
        </authorList>
    </citation>
    <scope>NUCLEOTIDE SEQUENCE [LARGE SCALE GENOMIC DNA]</scope>
    <source>
        <strain evidence="2 3">CBS 117618</strain>
    </source>
</reference>
<feature type="chain" id="PRO_5024916984" evidence="1">
    <location>
        <begin position="26"/>
        <end position="88"/>
    </location>
</feature>
<organism evidence="2 3">
    <name type="scientific">Aspergillus parasiticus</name>
    <dbReference type="NCBI Taxonomy" id="5067"/>
    <lineage>
        <taxon>Eukaryota</taxon>
        <taxon>Fungi</taxon>
        <taxon>Dikarya</taxon>
        <taxon>Ascomycota</taxon>
        <taxon>Pezizomycotina</taxon>
        <taxon>Eurotiomycetes</taxon>
        <taxon>Eurotiomycetidae</taxon>
        <taxon>Eurotiales</taxon>
        <taxon>Aspergillaceae</taxon>
        <taxon>Aspergillus</taxon>
        <taxon>Aspergillus subgen. Circumdati</taxon>
    </lineage>
</organism>
<evidence type="ECO:0000313" key="3">
    <source>
        <dbReference type="Proteomes" id="UP000326532"/>
    </source>
</evidence>
<proteinExistence type="predicted"/>
<keyword evidence="3" id="KW-1185">Reference proteome</keyword>
<accession>A0A5N6DNN7</accession>
<sequence>MSLLSLWNSLACWYLLPGAWIAGLGQPHRVEPRSGDNISISCHRPLVLLIYQTDQHIKLLHLCLYYPVECSVDAAEYTIPVHCLWISS</sequence>
<dbReference type="EMBL" id="ML734961">
    <property type="protein sequence ID" value="KAB8206762.1"/>
    <property type="molecule type" value="Genomic_DNA"/>
</dbReference>
<dbReference type="VEuPathDB" id="FungiDB:BDV34DRAFT_78303"/>
<gene>
    <name evidence="2" type="ORF">BDV34DRAFT_78303</name>
</gene>
<name>A0A5N6DNN7_ASPPA</name>
<dbReference type="AlphaFoldDB" id="A0A5N6DNN7"/>
<dbReference type="Proteomes" id="UP000326532">
    <property type="component" value="Unassembled WGS sequence"/>
</dbReference>